<dbReference type="PANTHER" id="PTHR10937">
    <property type="entry name" value="GLUCOSAMINE--FRUCTOSE-6-PHOSPHATE AMINOTRANSFERASE, ISOMERIZING"/>
    <property type="match status" value="1"/>
</dbReference>
<evidence type="ECO:0000259" key="3">
    <source>
        <dbReference type="PROSITE" id="PS51464"/>
    </source>
</evidence>
<evidence type="ECO:0000313" key="5">
    <source>
        <dbReference type="Proteomes" id="UP000188912"/>
    </source>
</evidence>
<dbReference type="InterPro" id="IPR046348">
    <property type="entry name" value="SIS_dom_sf"/>
</dbReference>
<dbReference type="InterPro" id="IPR035466">
    <property type="entry name" value="GlmS/AgaS_SIS"/>
</dbReference>
<dbReference type="GO" id="GO:0097367">
    <property type="term" value="F:carbohydrate derivative binding"/>
    <property type="evidence" value="ECO:0007669"/>
    <property type="project" value="InterPro"/>
</dbReference>
<dbReference type="PANTHER" id="PTHR10937:SF8">
    <property type="entry name" value="AMINOTRANSFERASE-RELATED"/>
    <property type="match status" value="1"/>
</dbReference>
<reference evidence="4 5" key="1">
    <citation type="journal article" date="2010" name="Science">
        <title>Genomic comparison of the ants Camponotus floridanus and Harpegnathos saltator.</title>
        <authorList>
            <person name="Bonasio R."/>
            <person name="Zhang G."/>
            <person name="Ye C."/>
            <person name="Mutti N.S."/>
            <person name="Fang X."/>
            <person name="Qin N."/>
            <person name="Donahue G."/>
            <person name="Yang P."/>
            <person name="Li Q."/>
            <person name="Li C."/>
            <person name="Zhang P."/>
            <person name="Huang Z."/>
            <person name="Berger S.L."/>
            <person name="Reinberg D."/>
            <person name="Wang J."/>
            <person name="Liebig J."/>
        </authorList>
    </citation>
    <scope>NUCLEOTIDE SEQUENCE [LARGE SCALE GENOMIC DNA]</scope>
    <source>
        <strain evidence="4 5">Hsal</strain>
    </source>
</reference>
<dbReference type="EMBL" id="CP017315">
    <property type="protein sequence ID" value="AQS41755.1"/>
    <property type="molecule type" value="Genomic_DNA"/>
</dbReference>
<protein>
    <submittedName>
        <fullName evidence="4">Glutamine-fructose-6-phosphate transaminase (Isomerizing)</fullName>
    </submittedName>
</protein>
<keyword evidence="5" id="KW-1185">Reference proteome</keyword>
<evidence type="ECO:0000313" key="4">
    <source>
        <dbReference type="EMBL" id="AQS41755.1"/>
    </source>
</evidence>
<gene>
    <name evidence="4" type="ORF">BHV28_10650</name>
</gene>
<keyword evidence="2" id="KW-0677">Repeat</keyword>
<proteinExistence type="predicted"/>
<reference evidence="4 5" key="2">
    <citation type="journal article" date="2016" name="Sci. Rep.">
        <title>The genome of Rhizobiales bacteria in predatory ants reveals urease gene functions but no genes for nitrogen fixation.</title>
        <authorList>
            <person name="Neuvonen M.M."/>
            <person name="Tamarit D."/>
            <person name="Naslund K."/>
            <person name="Liebig J."/>
            <person name="Feldhaar H."/>
            <person name="Moran N.A."/>
            <person name="Guy L."/>
            <person name="Andersson S.G."/>
        </authorList>
    </citation>
    <scope>NUCLEOTIDE SEQUENCE [LARGE SCALE GENOMIC DNA]</scope>
    <source>
        <strain evidence="4 5">Hsal</strain>
    </source>
</reference>
<dbReference type="SUPFAM" id="SSF53697">
    <property type="entry name" value="SIS domain"/>
    <property type="match status" value="1"/>
</dbReference>
<keyword evidence="1" id="KW-0032">Aminotransferase</keyword>
<dbReference type="GO" id="GO:1901135">
    <property type="term" value="P:carbohydrate derivative metabolic process"/>
    <property type="evidence" value="ECO:0007669"/>
    <property type="project" value="InterPro"/>
</dbReference>
<dbReference type="STRING" id="1902579.BHV28_10650"/>
<feature type="domain" description="SIS" evidence="3">
    <location>
        <begin position="26"/>
        <end position="174"/>
    </location>
</feature>
<evidence type="ECO:0000256" key="2">
    <source>
        <dbReference type="ARBA" id="ARBA00022737"/>
    </source>
</evidence>
<sequence length="336" mass="35937">MYQEATSAPQRVAALLQKNKDQTEALGAELRRLDPAGGVTVARGSSNHAASYFSYLAMQRTGLPVTALPLSLTTLFNTPWKLSRYFALAISQSGKSTDLVKNFEALRHGGTHTIALINAPDSPLEAASHETIALHSGAEKSVAATKSYITSLAAATQLLAAWLQDNTLQNALQALPDVLEKACAMNWQKAVDVLKGEERMFVIGRGTGLAIAQEAALKFKETCNLQAEAFSGAEVKHGPMALVGENYPVLIFAPAGAEQAGLLALAEEFRARKARVLLAADDSVANRDLDIVPAADSALSPVSAIQSFYIMVEQLARERGLHPDTPRFLNKVTDTV</sequence>
<evidence type="ECO:0000256" key="1">
    <source>
        <dbReference type="ARBA" id="ARBA00022576"/>
    </source>
</evidence>
<name>A0A1U9JV54_9HYPH</name>
<dbReference type="AlphaFoldDB" id="A0A1U9JV54"/>
<accession>A0A1U9JV54</accession>
<dbReference type="CDD" id="cd05009">
    <property type="entry name" value="SIS_GlmS_GlmD_2"/>
    <property type="match status" value="1"/>
</dbReference>
<organism evidence="4 5">
    <name type="scientific">Candidatus Tokpelaia hoelldobleri</name>
    <dbReference type="NCBI Taxonomy" id="1902579"/>
    <lineage>
        <taxon>Bacteria</taxon>
        <taxon>Pseudomonadati</taxon>
        <taxon>Pseudomonadota</taxon>
        <taxon>Alphaproteobacteria</taxon>
        <taxon>Hyphomicrobiales</taxon>
        <taxon>Candidatus Tokpelaia</taxon>
    </lineage>
</organism>
<dbReference type="InterPro" id="IPR035490">
    <property type="entry name" value="GlmS/FrlB_SIS"/>
</dbReference>
<dbReference type="CDD" id="cd05008">
    <property type="entry name" value="SIS_GlmS_GlmD_1"/>
    <property type="match status" value="1"/>
</dbReference>
<dbReference type="Pfam" id="PF01380">
    <property type="entry name" value="SIS"/>
    <property type="match status" value="2"/>
</dbReference>
<feature type="domain" description="SIS" evidence="3">
    <location>
        <begin position="190"/>
        <end position="326"/>
    </location>
</feature>
<dbReference type="InterPro" id="IPR001347">
    <property type="entry name" value="SIS_dom"/>
</dbReference>
<dbReference type="PROSITE" id="PS51464">
    <property type="entry name" value="SIS"/>
    <property type="match status" value="2"/>
</dbReference>
<dbReference type="Gene3D" id="3.40.50.10490">
    <property type="entry name" value="Glucose-6-phosphate isomerase like protein, domain 1"/>
    <property type="match status" value="2"/>
</dbReference>
<keyword evidence="1" id="KW-0808">Transferase</keyword>
<dbReference type="Proteomes" id="UP000188912">
    <property type="component" value="Chromosome"/>
</dbReference>
<dbReference type="GO" id="GO:0008483">
    <property type="term" value="F:transaminase activity"/>
    <property type="evidence" value="ECO:0007669"/>
    <property type="project" value="UniProtKB-KW"/>
</dbReference>
<dbReference type="KEGG" id="thd:BHV28_10650"/>